<evidence type="ECO:0000256" key="1">
    <source>
        <dbReference type="SAM" id="MobiDB-lite"/>
    </source>
</evidence>
<comment type="caution">
    <text evidence="2">The sequence shown here is derived from an EMBL/GenBank/DDBJ whole genome shotgun (WGS) entry which is preliminary data.</text>
</comment>
<proteinExistence type="predicted"/>
<gene>
    <name evidence="2" type="ORF">J2S41_005645</name>
</gene>
<evidence type="ECO:0008006" key="4">
    <source>
        <dbReference type="Google" id="ProtNLM"/>
    </source>
</evidence>
<feature type="compositionally biased region" description="Gly residues" evidence="1">
    <location>
        <begin position="60"/>
        <end position="69"/>
    </location>
</feature>
<evidence type="ECO:0000313" key="2">
    <source>
        <dbReference type="EMBL" id="MDR7278867.1"/>
    </source>
</evidence>
<feature type="region of interest" description="Disordered" evidence="1">
    <location>
        <begin position="44"/>
        <end position="69"/>
    </location>
</feature>
<organism evidence="2 3">
    <name type="scientific">Catenuloplanes atrovinosus</name>
    <dbReference type="NCBI Taxonomy" id="137266"/>
    <lineage>
        <taxon>Bacteria</taxon>
        <taxon>Bacillati</taxon>
        <taxon>Actinomycetota</taxon>
        <taxon>Actinomycetes</taxon>
        <taxon>Micromonosporales</taxon>
        <taxon>Micromonosporaceae</taxon>
        <taxon>Catenuloplanes</taxon>
    </lineage>
</organism>
<reference evidence="2" key="1">
    <citation type="submission" date="2023-07" db="EMBL/GenBank/DDBJ databases">
        <title>Sequencing the genomes of 1000 actinobacteria strains.</title>
        <authorList>
            <person name="Klenk H.-P."/>
        </authorList>
    </citation>
    <scope>NUCLEOTIDE SEQUENCE</scope>
    <source>
        <strain evidence="2">DSM 44707</strain>
    </source>
</reference>
<protein>
    <recommendedName>
        <fullName evidence="4">ATP/GTP-binding protein</fullName>
    </recommendedName>
</protein>
<dbReference type="EMBL" id="JAVDYB010000001">
    <property type="protein sequence ID" value="MDR7278867.1"/>
    <property type="molecule type" value="Genomic_DNA"/>
</dbReference>
<dbReference type="Proteomes" id="UP001183643">
    <property type="component" value="Unassembled WGS sequence"/>
</dbReference>
<evidence type="ECO:0000313" key="3">
    <source>
        <dbReference type="Proteomes" id="UP001183643"/>
    </source>
</evidence>
<keyword evidence="3" id="KW-1185">Reference proteome</keyword>
<accession>A0AAE3YUG9</accession>
<dbReference type="AlphaFoldDB" id="A0AAE3YUG9"/>
<name>A0AAE3YUG9_9ACTN</name>
<dbReference type="RefSeq" id="WP_310372034.1">
    <property type="nucleotide sequence ID" value="NZ_JAVDYB010000001.1"/>
</dbReference>
<sequence>MLTRRTRVRLALATLLAGVLATTGLMLVRGPDVYAAPPECHNTPDSTECSIGDETTIPGDGNGNNPGGGGGGGTGTCSWRGQEVDCYVEGAGYFNGNDGCYYRMAEPQPAGVPEGKTRYLKSCLDNPGAQSEEDLDAPPDVFVPDPAAVAADIATRIVIPVPEAELSPAGAGVLGLPVWMRIRQDTAWPDAPISRTESVAGLTVTVTATPVRAEWDMGDGVGTVVCTGRGEAWSTDKGTGRSPSCGYPMAGSSLPGYQRASNTNPGGAPYQVRVRTSWDLAWTTTTSGSGVLPGVTTEYSTTAYVVNELQVVNR</sequence>